<sequence length="280" mass="29472">MGEPPESIHPVAWLGRAIGWLDRPTDHPRFAGLLLALWLPLGAALATALPIWLLDGHWLAGILAGGLLFTTVSLDMLCDLTTTVIEATETDLDRARERIIGLVGRDTDTLGPAALRSGAVESLAENLADGLLAPLLAFVLGSLVSLPVAVGAAAWVKAVNTLDSMVGYRDRQVGTASARLDDLVEWVPARLSALLIALAAGKPGALQTARAWARDPPSPNSGWPMATLAAVLDVRLLKPETYDLNPAAELPSLGEATQGVRIVRRAGLLAFALAGVIAWF</sequence>
<organism evidence="12 13">
    <name type="scientific">Halodesulfurarchaeum formicicum</name>
    <dbReference type="NCBI Taxonomy" id="1873524"/>
    <lineage>
        <taxon>Archaea</taxon>
        <taxon>Methanobacteriati</taxon>
        <taxon>Methanobacteriota</taxon>
        <taxon>Stenosarchaea group</taxon>
        <taxon>Halobacteria</taxon>
        <taxon>Halobacteriales</taxon>
        <taxon>Halobacteriaceae</taxon>
        <taxon>Halodesulfurarchaeum</taxon>
    </lineage>
</organism>
<dbReference type="STRING" id="1873524.HSR6_1825"/>
<evidence type="ECO:0000256" key="7">
    <source>
        <dbReference type="ARBA" id="ARBA00022573"/>
    </source>
</evidence>
<dbReference type="KEGG" id="halh:HTSR_1759"/>
<protein>
    <recommendedName>
        <fullName evidence="5 11">Probable cobalamin biosynthesis protein CobD</fullName>
    </recommendedName>
</protein>
<keyword evidence="12" id="KW-0436">Ligase</keyword>
<dbReference type="HAMAP" id="MF_00024">
    <property type="entry name" value="CobD_CbiB"/>
    <property type="match status" value="1"/>
</dbReference>
<evidence type="ECO:0000256" key="5">
    <source>
        <dbReference type="ARBA" id="ARBA00016185"/>
    </source>
</evidence>
<dbReference type="GO" id="GO:0016874">
    <property type="term" value="F:ligase activity"/>
    <property type="evidence" value="ECO:0007669"/>
    <property type="project" value="UniProtKB-KW"/>
</dbReference>
<reference evidence="12 13" key="1">
    <citation type="submission" date="2016-06" db="EMBL/GenBank/DDBJ databases">
        <title>Discovery of anaerobic lithoheterotrophic haloarchaeon capable of sulfur respiration by hydrogen and formate.</title>
        <authorList>
            <person name="Sorokin D.Y."/>
            <person name="Kublanov I.V."/>
            <person name="Roman P."/>
            <person name="Sinninghe Damste J.S."/>
            <person name="Golyshin P.N."/>
            <person name="Rojo D."/>
            <person name="Ciordia S."/>
            <person name="Mena Md.C."/>
            <person name="Ferrer M."/>
            <person name="Smedile F."/>
            <person name="Messina E."/>
            <person name="La Cono V."/>
            <person name="Yakimov M.M."/>
        </authorList>
    </citation>
    <scope>NUCLEOTIDE SEQUENCE [LARGE SCALE GENOMIC DNA]</scope>
    <source>
        <strain evidence="12 13">HTSR1</strain>
    </source>
</reference>
<dbReference type="GO" id="GO:0009236">
    <property type="term" value="P:cobalamin biosynthetic process"/>
    <property type="evidence" value="ECO:0007669"/>
    <property type="project" value="UniProtKB-UniRule"/>
</dbReference>
<dbReference type="UniPathway" id="UPA00148"/>
<feature type="transmembrane region" description="Helical" evidence="11">
    <location>
        <begin position="58"/>
        <end position="77"/>
    </location>
</feature>
<name>A0A1D8S6G6_9EURY</name>
<keyword evidence="7 11" id="KW-0169">Cobalamin biosynthesis</keyword>
<comment type="similarity">
    <text evidence="4 11">Belongs to the CobD/CbiB family.</text>
</comment>
<dbReference type="GO" id="GO:0048472">
    <property type="term" value="F:threonine-phosphate decarboxylase activity"/>
    <property type="evidence" value="ECO:0007669"/>
    <property type="project" value="InterPro"/>
</dbReference>
<evidence type="ECO:0000256" key="3">
    <source>
        <dbReference type="ARBA" id="ARBA00004953"/>
    </source>
</evidence>
<evidence type="ECO:0000313" key="12">
    <source>
        <dbReference type="EMBL" id="AOW80928.1"/>
    </source>
</evidence>
<comment type="caution">
    <text evidence="11">Lacks conserved residue(s) required for the propagation of feature annotation.</text>
</comment>
<keyword evidence="10 11" id="KW-0472">Membrane</keyword>
<dbReference type="EMBL" id="CP016070">
    <property type="protein sequence ID" value="AOW80928.1"/>
    <property type="molecule type" value="Genomic_DNA"/>
</dbReference>
<dbReference type="GO" id="GO:0015420">
    <property type="term" value="F:ABC-type vitamin B12 transporter activity"/>
    <property type="evidence" value="ECO:0007669"/>
    <property type="project" value="UniProtKB-UniRule"/>
</dbReference>
<comment type="pathway">
    <text evidence="3 11">Cofactor biosynthesis; adenosylcobalamin biosynthesis.</text>
</comment>
<comment type="subcellular location">
    <subcellularLocation>
        <location evidence="2 11">Cell membrane</location>
        <topology evidence="2 11">Multi-pass membrane protein</topology>
    </subcellularLocation>
</comment>
<keyword evidence="9 11" id="KW-1133">Transmembrane helix</keyword>
<dbReference type="InterPro" id="IPR004485">
    <property type="entry name" value="Cobalamin_biosynth_CobD/CbiB"/>
</dbReference>
<evidence type="ECO:0000256" key="1">
    <source>
        <dbReference type="ARBA" id="ARBA00003384"/>
    </source>
</evidence>
<dbReference type="AlphaFoldDB" id="A0A1D8S6G6"/>
<dbReference type="PANTHER" id="PTHR34308">
    <property type="entry name" value="COBALAMIN BIOSYNTHESIS PROTEIN CBIB"/>
    <property type="match status" value="1"/>
</dbReference>
<dbReference type="Proteomes" id="UP000185608">
    <property type="component" value="Chromosome"/>
</dbReference>
<accession>A0A1D8S6G6</accession>
<evidence type="ECO:0000256" key="4">
    <source>
        <dbReference type="ARBA" id="ARBA00006263"/>
    </source>
</evidence>
<evidence type="ECO:0000256" key="9">
    <source>
        <dbReference type="ARBA" id="ARBA00022989"/>
    </source>
</evidence>
<feature type="transmembrane region" description="Helical" evidence="11">
    <location>
        <begin position="30"/>
        <end position="51"/>
    </location>
</feature>
<keyword evidence="8 11" id="KW-0812">Transmembrane</keyword>
<dbReference type="GO" id="GO:0005886">
    <property type="term" value="C:plasma membrane"/>
    <property type="evidence" value="ECO:0007669"/>
    <property type="project" value="UniProtKB-SubCell"/>
</dbReference>
<gene>
    <name evidence="12" type="primary">cbiB</name>
    <name evidence="11" type="synonym">cobD</name>
    <name evidence="12" type="ORF">HTSR_1759</name>
</gene>
<proteinExistence type="inferred from homology"/>
<evidence type="ECO:0000256" key="11">
    <source>
        <dbReference type="HAMAP-Rule" id="MF_00024"/>
    </source>
</evidence>
<evidence type="ECO:0000313" key="13">
    <source>
        <dbReference type="Proteomes" id="UP000185608"/>
    </source>
</evidence>
<feature type="transmembrane region" description="Helical" evidence="11">
    <location>
        <begin position="131"/>
        <end position="156"/>
    </location>
</feature>
<evidence type="ECO:0000256" key="2">
    <source>
        <dbReference type="ARBA" id="ARBA00004651"/>
    </source>
</evidence>
<dbReference type="Pfam" id="PF03186">
    <property type="entry name" value="CobD_Cbib"/>
    <property type="match status" value="1"/>
</dbReference>
<comment type="function">
    <text evidence="1 11">Converts cobyric acid to cobinamide by the addition of aminopropanol on the F carboxylic group.</text>
</comment>
<evidence type="ECO:0000256" key="8">
    <source>
        <dbReference type="ARBA" id="ARBA00022692"/>
    </source>
</evidence>
<dbReference type="PATRIC" id="fig|1855411.3.peg.1768"/>
<dbReference type="NCBIfam" id="TIGR00380">
    <property type="entry name" value="cobal_cbiB"/>
    <property type="match status" value="1"/>
</dbReference>
<dbReference type="PANTHER" id="PTHR34308:SF1">
    <property type="entry name" value="COBALAMIN BIOSYNTHESIS PROTEIN CBIB"/>
    <property type="match status" value="1"/>
</dbReference>
<evidence type="ECO:0000256" key="10">
    <source>
        <dbReference type="ARBA" id="ARBA00023136"/>
    </source>
</evidence>
<keyword evidence="6 11" id="KW-1003">Cell membrane</keyword>
<evidence type="ECO:0000256" key="6">
    <source>
        <dbReference type="ARBA" id="ARBA00022475"/>
    </source>
</evidence>